<comment type="similarity">
    <text evidence="1">Belongs to the ABC transporter superfamily.</text>
</comment>
<reference evidence="6" key="2">
    <citation type="submission" date="2023-07" db="EMBL/GenBank/DDBJ databases">
        <authorList>
            <person name="Sun H."/>
        </authorList>
    </citation>
    <scope>NUCLEOTIDE SEQUENCE</scope>
    <source>
        <strain evidence="6">05753</strain>
    </source>
</reference>
<dbReference type="Proteomes" id="UP001169006">
    <property type="component" value="Unassembled WGS sequence"/>
</dbReference>
<accession>A0ABT8SQ35</accession>
<organism evidence="6 7">
    <name type="scientific">Rhizobium oryzicola</name>
    <dbReference type="NCBI Taxonomy" id="1232668"/>
    <lineage>
        <taxon>Bacteria</taxon>
        <taxon>Pseudomonadati</taxon>
        <taxon>Pseudomonadota</taxon>
        <taxon>Alphaproteobacteria</taxon>
        <taxon>Hyphomicrobiales</taxon>
        <taxon>Rhizobiaceae</taxon>
        <taxon>Rhizobium/Agrobacterium group</taxon>
        <taxon>Rhizobium</taxon>
    </lineage>
</organism>
<keyword evidence="7" id="KW-1185">Reference proteome</keyword>
<evidence type="ECO:0000313" key="6">
    <source>
        <dbReference type="EMBL" id="MDO1580516.1"/>
    </source>
</evidence>
<dbReference type="InterPro" id="IPR017871">
    <property type="entry name" value="ABC_transporter-like_CS"/>
</dbReference>
<dbReference type="RefSeq" id="WP_302074680.1">
    <property type="nucleotide sequence ID" value="NZ_JAUKWQ010000001.1"/>
</dbReference>
<dbReference type="SMART" id="SM00382">
    <property type="entry name" value="AAA"/>
    <property type="match status" value="1"/>
</dbReference>
<name>A0ABT8SQ35_9HYPH</name>
<dbReference type="PANTHER" id="PTHR43117:SF4">
    <property type="entry name" value="OSMOPROTECTANT IMPORT ATP-BINDING PROTEIN OSMV"/>
    <property type="match status" value="1"/>
</dbReference>
<dbReference type="PANTHER" id="PTHR43117">
    <property type="entry name" value="OSMOPROTECTANT IMPORT ATP-BINDING PROTEIN OSMV"/>
    <property type="match status" value="1"/>
</dbReference>
<keyword evidence="3" id="KW-0547">Nucleotide-binding</keyword>
<keyword evidence="2" id="KW-0813">Transport</keyword>
<dbReference type="PROSITE" id="PS00211">
    <property type="entry name" value="ABC_TRANSPORTER_1"/>
    <property type="match status" value="1"/>
</dbReference>
<feature type="domain" description="ABC transporter" evidence="5">
    <location>
        <begin position="2"/>
        <end position="236"/>
    </location>
</feature>
<proteinExistence type="inferred from homology"/>
<evidence type="ECO:0000313" key="7">
    <source>
        <dbReference type="Proteomes" id="UP001169006"/>
    </source>
</evidence>
<reference evidence="6" key="1">
    <citation type="journal article" date="2015" name="Int. J. Syst. Evol. Microbiol.">
        <title>Rhizobium oryzicola sp. nov., potential plant-growth-promoting endophytic bacteria isolated from rice roots.</title>
        <authorList>
            <person name="Zhang X.X."/>
            <person name="Gao J.S."/>
            <person name="Cao Y.H."/>
            <person name="Sheirdil R.A."/>
            <person name="Wang X.C."/>
            <person name="Zhang L."/>
        </authorList>
    </citation>
    <scope>NUCLEOTIDE SEQUENCE</scope>
    <source>
        <strain evidence="6">05753</strain>
    </source>
</reference>
<evidence type="ECO:0000256" key="4">
    <source>
        <dbReference type="ARBA" id="ARBA00022840"/>
    </source>
</evidence>
<evidence type="ECO:0000256" key="3">
    <source>
        <dbReference type="ARBA" id="ARBA00022741"/>
    </source>
</evidence>
<protein>
    <submittedName>
        <fullName evidence="6">ABC transporter ATP-binding protein</fullName>
    </submittedName>
</protein>
<dbReference type="InterPro" id="IPR003593">
    <property type="entry name" value="AAA+_ATPase"/>
</dbReference>
<dbReference type="Gene3D" id="3.40.50.300">
    <property type="entry name" value="P-loop containing nucleotide triphosphate hydrolases"/>
    <property type="match status" value="1"/>
</dbReference>
<dbReference type="GO" id="GO:0005524">
    <property type="term" value="F:ATP binding"/>
    <property type="evidence" value="ECO:0007669"/>
    <property type="project" value="UniProtKB-KW"/>
</dbReference>
<dbReference type="PROSITE" id="PS50893">
    <property type="entry name" value="ABC_TRANSPORTER_2"/>
    <property type="match status" value="1"/>
</dbReference>
<dbReference type="Pfam" id="PF00005">
    <property type="entry name" value="ABC_tran"/>
    <property type="match status" value="1"/>
</dbReference>
<gene>
    <name evidence="6" type="ORF">Q2T52_00250</name>
</gene>
<dbReference type="EMBL" id="JAUKWQ010000001">
    <property type="protein sequence ID" value="MDO1580516.1"/>
    <property type="molecule type" value="Genomic_DNA"/>
</dbReference>
<dbReference type="InterPro" id="IPR003439">
    <property type="entry name" value="ABC_transporter-like_ATP-bd"/>
</dbReference>
<evidence type="ECO:0000256" key="1">
    <source>
        <dbReference type="ARBA" id="ARBA00005417"/>
    </source>
</evidence>
<evidence type="ECO:0000256" key="2">
    <source>
        <dbReference type="ARBA" id="ARBA00022448"/>
    </source>
</evidence>
<comment type="caution">
    <text evidence="6">The sequence shown here is derived from an EMBL/GenBank/DDBJ whole genome shotgun (WGS) entry which is preliminary data.</text>
</comment>
<dbReference type="InterPro" id="IPR027417">
    <property type="entry name" value="P-loop_NTPase"/>
</dbReference>
<sequence>MIEIQDVSKRYADRTVVDRVSLRVPEGTITAIVGTSGSGKTTLLKMINRLVEPSSGTITIEGQDHRQLPAHELRRRIGYAIQGHGLFPHRTVAQNIATVPDLLGWPKEQTEARVAELLELFQLEPAVFARRYPHELSGGQRQRVGVARALAARPRLMLMDEPFGALDPLVRAKAQSDLLHIQRRLGITILLVTHDMNEAFGLADQIAVMEGGRLLQAGRPEDVLVHPADPLVQTFLGENEQAFRLLSLTDISDLVEPGDAIGDTLSVTTSRRDALAALLWSGKAAAPVTDSRGTVLGRVALERLKQAAQRPQ</sequence>
<evidence type="ECO:0000259" key="5">
    <source>
        <dbReference type="PROSITE" id="PS50893"/>
    </source>
</evidence>
<dbReference type="SUPFAM" id="SSF52540">
    <property type="entry name" value="P-loop containing nucleoside triphosphate hydrolases"/>
    <property type="match status" value="1"/>
</dbReference>
<keyword evidence="4 6" id="KW-0067">ATP-binding</keyword>